<dbReference type="Pfam" id="PF13843">
    <property type="entry name" value="DDE_Tnp_1_7"/>
    <property type="match status" value="1"/>
</dbReference>
<dbReference type="Proteomes" id="UP000518266">
    <property type="component" value="Unassembled WGS sequence"/>
</dbReference>
<sequence length="179" mass="19918">APGNADKLFRIRPVLEALKETVRTAVDPEEFQSIDEQMIPFKGRLSIKQYIPKNPNPGVLWIEVYQGAAVRGQISQLGMAADVVIRLCDDIQQKHHKVFFDNFFTTIPLLQVLQSQGVCGTGTCRRNRLHGAQLELKSEKQLNKEGRGACSVVTNAQNLSITRWLDSSVIHMASSCTGQ</sequence>
<comment type="caution">
    <text evidence="2">The sequence shown here is derived from an EMBL/GenBank/DDBJ whole genome shotgun (WGS) entry which is preliminary data.</text>
</comment>
<protein>
    <recommendedName>
        <fullName evidence="1">PiggyBac transposable element-derived protein domain-containing protein</fullName>
    </recommendedName>
</protein>
<evidence type="ECO:0000259" key="1">
    <source>
        <dbReference type="Pfam" id="PF13843"/>
    </source>
</evidence>
<reference evidence="2 3" key="1">
    <citation type="submission" date="2020-03" db="EMBL/GenBank/DDBJ databases">
        <title>Dissostichus mawsoni Genome sequencing and assembly.</title>
        <authorList>
            <person name="Park H."/>
        </authorList>
    </citation>
    <scope>NUCLEOTIDE SEQUENCE [LARGE SCALE GENOMIC DNA]</scope>
    <source>
        <strain evidence="2">DM0001</strain>
        <tissue evidence="2">Muscle</tissue>
    </source>
</reference>
<evidence type="ECO:0000313" key="3">
    <source>
        <dbReference type="Proteomes" id="UP000518266"/>
    </source>
</evidence>
<feature type="domain" description="PiggyBac transposable element-derived protein" evidence="1">
    <location>
        <begin position="4"/>
        <end position="175"/>
    </location>
</feature>
<organism evidence="2 3">
    <name type="scientific">Dissostichus mawsoni</name>
    <name type="common">Antarctic cod</name>
    <dbReference type="NCBI Taxonomy" id="36200"/>
    <lineage>
        <taxon>Eukaryota</taxon>
        <taxon>Metazoa</taxon>
        <taxon>Chordata</taxon>
        <taxon>Craniata</taxon>
        <taxon>Vertebrata</taxon>
        <taxon>Euteleostomi</taxon>
        <taxon>Actinopterygii</taxon>
        <taxon>Neopterygii</taxon>
        <taxon>Teleostei</taxon>
        <taxon>Neoteleostei</taxon>
        <taxon>Acanthomorphata</taxon>
        <taxon>Eupercaria</taxon>
        <taxon>Perciformes</taxon>
        <taxon>Notothenioidei</taxon>
        <taxon>Nototheniidae</taxon>
        <taxon>Dissostichus</taxon>
    </lineage>
</organism>
<dbReference type="EMBL" id="JAAKFY010000022">
    <property type="protein sequence ID" value="KAF3838885.1"/>
    <property type="molecule type" value="Genomic_DNA"/>
</dbReference>
<accession>A0A7J5XP34</accession>
<gene>
    <name evidence="2" type="ORF">F7725_010653</name>
</gene>
<dbReference type="OrthoDB" id="5985989at2759"/>
<dbReference type="PANTHER" id="PTHR47272">
    <property type="entry name" value="DDE_TNP_1_7 DOMAIN-CONTAINING PROTEIN"/>
    <property type="match status" value="1"/>
</dbReference>
<dbReference type="AlphaFoldDB" id="A0A7J5XP34"/>
<evidence type="ECO:0000313" key="2">
    <source>
        <dbReference type="EMBL" id="KAF3838885.1"/>
    </source>
</evidence>
<proteinExistence type="predicted"/>
<name>A0A7J5XP34_DISMA</name>
<dbReference type="InterPro" id="IPR029526">
    <property type="entry name" value="PGBD"/>
</dbReference>
<feature type="non-terminal residue" evidence="2">
    <location>
        <position position="1"/>
    </location>
</feature>
<keyword evidence="3" id="KW-1185">Reference proteome</keyword>